<name>A0A0F9GGC9_9ZZZZ</name>
<evidence type="ECO:0000313" key="1">
    <source>
        <dbReference type="EMBL" id="KKL97758.1"/>
    </source>
</evidence>
<reference evidence="1" key="1">
    <citation type="journal article" date="2015" name="Nature">
        <title>Complex archaea that bridge the gap between prokaryotes and eukaryotes.</title>
        <authorList>
            <person name="Spang A."/>
            <person name="Saw J.H."/>
            <person name="Jorgensen S.L."/>
            <person name="Zaremba-Niedzwiedzka K."/>
            <person name="Martijn J."/>
            <person name="Lind A.E."/>
            <person name="van Eijk R."/>
            <person name="Schleper C."/>
            <person name="Guy L."/>
            <person name="Ettema T.J."/>
        </authorList>
    </citation>
    <scope>NUCLEOTIDE SEQUENCE</scope>
</reference>
<sequence>MSCEDCKNYEKGEDFPSRANLRVLSDALATVCKNRQCENCNLKEEDLDCPIHMTHTRLQDHGVDW</sequence>
<gene>
    <name evidence="1" type="ORF">LCGC14_1831230</name>
</gene>
<protein>
    <submittedName>
        <fullName evidence="1">Uncharacterized protein</fullName>
    </submittedName>
</protein>
<dbReference type="AlphaFoldDB" id="A0A0F9GGC9"/>
<organism evidence="1">
    <name type="scientific">marine sediment metagenome</name>
    <dbReference type="NCBI Taxonomy" id="412755"/>
    <lineage>
        <taxon>unclassified sequences</taxon>
        <taxon>metagenomes</taxon>
        <taxon>ecological metagenomes</taxon>
    </lineage>
</organism>
<proteinExistence type="predicted"/>
<accession>A0A0F9GGC9</accession>
<comment type="caution">
    <text evidence="1">The sequence shown here is derived from an EMBL/GenBank/DDBJ whole genome shotgun (WGS) entry which is preliminary data.</text>
</comment>
<dbReference type="EMBL" id="LAZR01018090">
    <property type="protein sequence ID" value="KKL97758.1"/>
    <property type="molecule type" value="Genomic_DNA"/>
</dbReference>